<feature type="domain" description="RNA polymerase sigma-70 region 2" evidence="5">
    <location>
        <begin position="21"/>
        <end position="78"/>
    </location>
</feature>
<evidence type="ECO:0000259" key="6">
    <source>
        <dbReference type="Pfam" id="PF08281"/>
    </source>
</evidence>
<evidence type="ECO:0000259" key="5">
    <source>
        <dbReference type="Pfam" id="PF04542"/>
    </source>
</evidence>
<dbReference type="Gene3D" id="1.10.10.10">
    <property type="entry name" value="Winged helix-like DNA-binding domain superfamily/Winged helix DNA-binding domain"/>
    <property type="match status" value="1"/>
</dbReference>
<organism evidence="7 8">
    <name type="scientific">Labrys wisconsinensis</name>
    <dbReference type="NCBI Taxonomy" id="425677"/>
    <lineage>
        <taxon>Bacteria</taxon>
        <taxon>Pseudomonadati</taxon>
        <taxon>Pseudomonadota</taxon>
        <taxon>Alphaproteobacteria</taxon>
        <taxon>Hyphomicrobiales</taxon>
        <taxon>Xanthobacteraceae</taxon>
        <taxon>Labrys</taxon>
    </lineage>
</organism>
<dbReference type="InterPro" id="IPR013324">
    <property type="entry name" value="RNA_pol_sigma_r3/r4-like"/>
</dbReference>
<evidence type="ECO:0000256" key="2">
    <source>
        <dbReference type="ARBA" id="ARBA00023015"/>
    </source>
</evidence>
<dbReference type="InterPro" id="IPR036388">
    <property type="entry name" value="WH-like_DNA-bd_sf"/>
</dbReference>
<dbReference type="InterPro" id="IPR039425">
    <property type="entry name" value="RNA_pol_sigma-70-like"/>
</dbReference>
<dbReference type="Pfam" id="PF08281">
    <property type="entry name" value="Sigma70_r4_2"/>
    <property type="match status" value="1"/>
</dbReference>
<dbReference type="InterPro" id="IPR014284">
    <property type="entry name" value="RNA_pol_sigma-70_dom"/>
</dbReference>
<dbReference type="PANTHER" id="PTHR43133:SF25">
    <property type="entry name" value="RNA POLYMERASE SIGMA FACTOR RFAY-RELATED"/>
    <property type="match status" value="1"/>
</dbReference>
<dbReference type="SUPFAM" id="SSF88659">
    <property type="entry name" value="Sigma3 and sigma4 domains of RNA polymerase sigma factors"/>
    <property type="match status" value="1"/>
</dbReference>
<dbReference type="SUPFAM" id="SSF88946">
    <property type="entry name" value="Sigma2 domain of RNA polymerase sigma factors"/>
    <property type="match status" value="1"/>
</dbReference>
<accession>A0ABU0J8J8</accession>
<reference evidence="7 8" key="1">
    <citation type="submission" date="2023-07" db="EMBL/GenBank/DDBJ databases">
        <title>Genomic Encyclopedia of Type Strains, Phase IV (KMG-IV): sequencing the most valuable type-strain genomes for metagenomic binning, comparative biology and taxonomic classification.</title>
        <authorList>
            <person name="Goeker M."/>
        </authorList>
    </citation>
    <scope>NUCLEOTIDE SEQUENCE [LARGE SCALE GENOMIC DNA]</scope>
    <source>
        <strain evidence="7 8">DSM 19619</strain>
    </source>
</reference>
<dbReference type="Proteomes" id="UP001242480">
    <property type="component" value="Unassembled WGS sequence"/>
</dbReference>
<dbReference type="Pfam" id="PF04542">
    <property type="entry name" value="Sigma70_r2"/>
    <property type="match status" value="1"/>
</dbReference>
<evidence type="ECO:0000313" key="8">
    <source>
        <dbReference type="Proteomes" id="UP001242480"/>
    </source>
</evidence>
<proteinExistence type="inferred from homology"/>
<dbReference type="InterPro" id="IPR013325">
    <property type="entry name" value="RNA_pol_sigma_r2"/>
</dbReference>
<evidence type="ECO:0000313" key="7">
    <source>
        <dbReference type="EMBL" id="MDQ0469753.1"/>
    </source>
</evidence>
<dbReference type="RefSeq" id="WP_307272764.1">
    <property type="nucleotide sequence ID" value="NZ_JAUSVX010000004.1"/>
</dbReference>
<keyword evidence="4" id="KW-0804">Transcription</keyword>
<gene>
    <name evidence="7" type="ORF">QO011_002769</name>
</gene>
<dbReference type="Gene3D" id="1.10.1740.10">
    <property type="match status" value="1"/>
</dbReference>
<evidence type="ECO:0000256" key="4">
    <source>
        <dbReference type="ARBA" id="ARBA00023163"/>
    </source>
</evidence>
<sequence>MSIGGNEAVRAGLAAQLVPLWRYGLVLSGSRQAAEDLVQATCVRALERSGQFTPGTRLDRWLFAILRSIWLNELRARRMREGAGVEDAEAVLSFDGREAIETNILAAQVLREVWALPEAQRETVYLVYVEGLSYAEAAQALDIPVGTVMSRLAAARARLASLKDEAGPKLGENHGTG</sequence>
<keyword evidence="2" id="KW-0805">Transcription regulation</keyword>
<dbReference type="InterPro" id="IPR013249">
    <property type="entry name" value="RNA_pol_sigma70_r4_t2"/>
</dbReference>
<dbReference type="NCBIfam" id="TIGR02937">
    <property type="entry name" value="sigma70-ECF"/>
    <property type="match status" value="1"/>
</dbReference>
<evidence type="ECO:0000256" key="3">
    <source>
        <dbReference type="ARBA" id="ARBA00023082"/>
    </source>
</evidence>
<dbReference type="PANTHER" id="PTHR43133">
    <property type="entry name" value="RNA POLYMERASE ECF-TYPE SIGMA FACTO"/>
    <property type="match status" value="1"/>
</dbReference>
<keyword evidence="8" id="KW-1185">Reference proteome</keyword>
<comment type="similarity">
    <text evidence="1">Belongs to the sigma-70 factor family. ECF subfamily.</text>
</comment>
<keyword evidence="3" id="KW-0731">Sigma factor</keyword>
<dbReference type="InterPro" id="IPR007627">
    <property type="entry name" value="RNA_pol_sigma70_r2"/>
</dbReference>
<name>A0ABU0J8J8_9HYPH</name>
<dbReference type="EMBL" id="JAUSVX010000004">
    <property type="protein sequence ID" value="MDQ0469753.1"/>
    <property type="molecule type" value="Genomic_DNA"/>
</dbReference>
<feature type="domain" description="RNA polymerase sigma factor 70 region 4 type 2" evidence="6">
    <location>
        <begin position="115"/>
        <end position="159"/>
    </location>
</feature>
<evidence type="ECO:0000256" key="1">
    <source>
        <dbReference type="ARBA" id="ARBA00010641"/>
    </source>
</evidence>
<protein>
    <submittedName>
        <fullName evidence="7">RNA polymerase sigma-70 factor (ECF subfamily)</fullName>
    </submittedName>
</protein>
<comment type="caution">
    <text evidence="7">The sequence shown here is derived from an EMBL/GenBank/DDBJ whole genome shotgun (WGS) entry which is preliminary data.</text>
</comment>